<proteinExistence type="inferred from homology"/>
<evidence type="ECO:0000256" key="3">
    <source>
        <dbReference type="ARBA" id="ARBA00022723"/>
    </source>
</evidence>
<evidence type="ECO:0000256" key="2">
    <source>
        <dbReference type="ARBA" id="ARBA00022596"/>
    </source>
</evidence>
<evidence type="ECO:0000256" key="5">
    <source>
        <dbReference type="HAMAP-Rule" id="MF_00213"/>
    </source>
</evidence>
<dbReference type="GO" id="GO:0051604">
    <property type="term" value="P:protein maturation"/>
    <property type="evidence" value="ECO:0007669"/>
    <property type="project" value="InterPro"/>
</dbReference>
<dbReference type="PIRSF" id="PIRSF004761">
    <property type="entry name" value="Hydrgn_mat_HypA"/>
    <property type="match status" value="1"/>
</dbReference>
<feature type="binding site" evidence="5">
    <location>
        <position position="92"/>
    </location>
    <ligand>
        <name>Zn(2+)</name>
        <dbReference type="ChEBI" id="CHEBI:29105"/>
    </ligand>
</feature>
<name>A0A2V1H1P7_9GAMM</name>
<sequence>MHEMSLAEGVLQIIEDHRAQNSFNQVTELWLEIGQMSGVEAGAMEFCLQSVLRGTVAEHAKVVITRPEGKGLCISCNKEVPMLQRYDPCCECGNFGLQPIAGTEMQLKELLVD</sequence>
<keyword evidence="7" id="KW-1185">Reference proteome</keyword>
<feature type="binding site" evidence="5">
    <location>
        <position position="76"/>
    </location>
    <ligand>
        <name>Zn(2+)</name>
        <dbReference type="ChEBI" id="CHEBI:29105"/>
    </ligand>
</feature>
<keyword evidence="3 5" id="KW-0479">Metal-binding</keyword>
<dbReference type="Proteomes" id="UP000244906">
    <property type="component" value="Unassembled WGS sequence"/>
</dbReference>
<dbReference type="RefSeq" id="WP_116687191.1">
    <property type="nucleotide sequence ID" value="NZ_CAWNYD010000004.1"/>
</dbReference>
<dbReference type="InterPro" id="IPR020538">
    <property type="entry name" value="Hydgase_Ni_incorp_HypA/HybF_CS"/>
</dbReference>
<evidence type="ECO:0000313" key="6">
    <source>
        <dbReference type="EMBL" id="PVZ68806.1"/>
    </source>
</evidence>
<comment type="caution">
    <text evidence="6">The sequence shown here is derived from an EMBL/GenBank/DDBJ whole genome shotgun (WGS) entry which is preliminary data.</text>
</comment>
<evidence type="ECO:0000256" key="4">
    <source>
        <dbReference type="ARBA" id="ARBA00022833"/>
    </source>
</evidence>
<comment type="similarity">
    <text evidence="1 5">Belongs to the HypA/HybF family.</text>
</comment>
<protein>
    <recommendedName>
        <fullName evidence="5">Hydrogenase maturation factor HypA</fullName>
    </recommendedName>
</protein>
<dbReference type="PANTHER" id="PTHR34535:SF3">
    <property type="entry name" value="HYDROGENASE MATURATION FACTOR HYPA"/>
    <property type="match status" value="1"/>
</dbReference>
<keyword evidence="4 5" id="KW-0862">Zinc</keyword>
<dbReference type="InterPro" id="IPR000688">
    <property type="entry name" value="HypA/HybF"/>
</dbReference>
<feature type="binding site" evidence="5">
    <location>
        <position position="89"/>
    </location>
    <ligand>
        <name>Zn(2+)</name>
        <dbReference type="ChEBI" id="CHEBI:29105"/>
    </ligand>
</feature>
<dbReference type="GO" id="GO:0008270">
    <property type="term" value="F:zinc ion binding"/>
    <property type="evidence" value="ECO:0007669"/>
    <property type="project" value="UniProtKB-UniRule"/>
</dbReference>
<evidence type="ECO:0000256" key="1">
    <source>
        <dbReference type="ARBA" id="ARBA00010748"/>
    </source>
</evidence>
<feature type="binding site" evidence="5">
    <location>
        <position position="73"/>
    </location>
    <ligand>
        <name>Zn(2+)</name>
        <dbReference type="ChEBI" id="CHEBI:29105"/>
    </ligand>
</feature>
<dbReference type="HAMAP" id="MF_00213">
    <property type="entry name" value="HypA_HybF"/>
    <property type="match status" value="1"/>
</dbReference>
<feature type="binding site" evidence="5">
    <location>
        <position position="2"/>
    </location>
    <ligand>
        <name>Ni(2+)</name>
        <dbReference type="ChEBI" id="CHEBI:49786"/>
    </ligand>
</feature>
<dbReference type="OrthoDB" id="288014at2"/>
<dbReference type="PANTHER" id="PTHR34535">
    <property type="entry name" value="HYDROGENASE MATURATION FACTOR HYPA"/>
    <property type="match status" value="1"/>
</dbReference>
<accession>A0A2V1H1P7</accession>
<keyword evidence="2 5" id="KW-0533">Nickel</keyword>
<reference evidence="6 7" key="1">
    <citation type="submission" date="2018-04" db="EMBL/GenBank/DDBJ databases">
        <title>Thalassorhabdus spongiae gen. nov., sp. nov., isolated from a marine sponge in South-West Iceland.</title>
        <authorList>
            <person name="Knobloch S."/>
            <person name="Daussin A."/>
            <person name="Johannsson R."/>
            <person name="Marteinsson V.T."/>
        </authorList>
    </citation>
    <scope>NUCLEOTIDE SEQUENCE [LARGE SCALE GENOMIC DNA]</scope>
    <source>
        <strain evidence="6 7">Hp12</strain>
    </source>
</reference>
<evidence type="ECO:0000313" key="7">
    <source>
        <dbReference type="Proteomes" id="UP000244906"/>
    </source>
</evidence>
<dbReference type="AlphaFoldDB" id="A0A2V1H1P7"/>
<dbReference type="Pfam" id="PF01155">
    <property type="entry name" value="HypA"/>
    <property type="match status" value="1"/>
</dbReference>
<organism evidence="6 7">
    <name type="scientific">Pelagibaculum spongiae</name>
    <dbReference type="NCBI Taxonomy" id="2080658"/>
    <lineage>
        <taxon>Bacteria</taxon>
        <taxon>Pseudomonadati</taxon>
        <taxon>Pseudomonadota</taxon>
        <taxon>Gammaproteobacteria</taxon>
        <taxon>Oceanospirillales</taxon>
        <taxon>Pelagibaculum</taxon>
    </lineage>
</organism>
<dbReference type="EMBL" id="QDDL01000004">
    <property type="protein sequence ID" value="PVZ68806.1"/>
    <property type="molecule type" value="Genomic_DNA"/>
</dbReference>
<dbReference type="Gene3D" id="3.30.2320.80">
    <property type="match status" value="1"/>
</dbReference>
<comment type="function">
    <text evidence="5">Involved in the maturation of [NiFe] hydrogenases. Required for nickel insertion into the metal center of the hydrogenase.</text>
</comment>
<dbReference type="PROSITE" id="PS01249">
    <property type="entry name" value="HYPA"/>
    <property type="match status" value="1"/>
</dbReference>
<gene>
    <name evidence="5" type="primary">hypA</name>
    <name evidence="6" type="ORF">DC094_11145</name>
</gene>
<dbReference type="GO" id="GO:0016151">
    <property type="term" value="F:nickel cation binding"/>
    <property type="evidence" value="ECO:0007669"/>
    <property type="project" value="UniProtKB-UniRule"/>
</dbReference>